<keyword evidence="1" id="KW-0378">Hydrolase</keyword>
<sequence length="312" mass="33964">MSEGALEDVILAFWNRDFDVLVCTTIVESGLDIANANTLIVERADNFGLSQLHQLRGRVGRGRERAYAYFLYPADQPLSELALDRLKTIATNTDLGAGMRVALKDLEIRGAGNLLGGEQSGHIADVGFDLYMRMVGEAVHDYKAGIIETGDKNRECKVELPVNAHLDPEYVPGERLRLDLYRRLADVAAQSDVDAIEAELIDRFGPLPAEAQSLLKVAALRAQAKALGVTEVVSTGKFLKISPLVLPESRQLRLTRLYPGSLYKSATNTVLVTIAKPSGWSPSNPSPAMGDTSLLAWVSTALEELTTKESKS</sequence>
<dbReference type="Pfam" id="PF00271">
    <property type="entry name" value="Helicase_C"/>
    <property type="match status" value="1"/>
</dbReference>
<dbReference type="Gene3D" id="3.90.1150.50">
    <property type="entry name" value="Transcription-repair-coupling factor, D7 domain"/>
    <property type="match status" value="1"/>
</dbReference>
<evidence type="ECO:0000256" key="1">
    <source>
        <dbReference type="ARBA" id="ARBA00022801"/>
    </source>
</evidence>
<proteinExistence type="predicted"/>
<dbReference type="SUPFAM" id="SSF52540">
    <property type="entry name" value="P-loop containing nucleoside triphosphate hydrolases"/>
    <property type="match status" value="1"/>
</dbReference>
<organism evidence="4">
    <name type="scientific">freshwater metagenome</name>
    <dbReference type="NCBI Taxonomy" id="449393"/>
    <lineage>
        <taxon>unclassified sequences</taxon>
        <taxon>metagenomes</taxon>
        <taxon>ecological metagenomes</taxon>
    </lineage>
</organism>
<protein>
    <submittedName>
        <fullName evidence="4">Unannotated protein</fullName>
    </submittedName>
</protein>
<evidence type="ECO:0000259" key="3">
    <source>
        <dbReference type="PROSITE" id="PS51194"/>
    </source>
</evidence>
<dbReference type="EMBL" id="CAEZTX010000116">
    <property type="protein sequence ID" value="CAB4587238.1"/>
    <property type="molecule type" value="Genomic_DNA"/>
</dbReference>
<dbReference type="InterPro" id="IPR005118">
    <property type="entry name" value="TRCF_C"/>
</dbReference>
<dbReference type="SUPFAM" id="SSF143517">
    <property type="entry name" value="TRCF domain-like"/>
    <property type="match status" value="1"/>
</dbReference>
<dbReference type="InterPro" id="IPR001650">
    <property type="entry name" value="Helicase_C-like"/>
</dbReference>
<dbReference type="InterPro" id="IPR047112">
    <property type="entry name" value="RecG/Mfd"/>
</dbReference>
<dbReference type="GO" id="GO:0016787">
    <property type="term" value="F:hydrolase activity"/>
    <property type="evidence" value="ECO:0007669"/>
    <property type="project" value="UniProtKB-KW"/>
</dbReference>
<dbReference type="GO" id="GO:0003678">
    <property type="term" value="F:DNA helicase activity"/>
    <property type="evidence" value="ECO:0007669"/>
    <property type="project" value="TreeGrafter"/>
</dbReference>
<dbReference type="PROSITE" id="PS51194">
    <property type="entry name" value="HELICASE_CTER"/>
    <property type="match status" value="1"/>
</dbReference>
<dbReference type="Gene3D" id="3.40.50.300">
    <property type="entry name" value="P-loop containing nucleotide triphosphate hydrolases"/>
    <property type="match status" value="1"/>
</dbReference>
<dbReference type="AlphaFoldDB" id="A0A6J6FRS5"/>
<keyword evidence="2" id="KW-0547">Nucleotide-binding</keyword>
<keyword evidence="2" id="KW-0067">ATP-binding</keyword>
<keyword evidence="2" id="KW-0347">Helicase</keyword>
<dbReference type="PANTHER" id="PTHR47964">
    <property type="entry name" value="ATP-DEPENDENT DNA HELICASE HOMOLOG RECG, CHLOROPLASTIC"/>
    <property type="match status" value="1"/>
</dbReference>
<dbReference type="InterPro" id="IPR037235">
    <property type="entry name" value="TRCF-like_C_D7"/>
</dbReference>
<dbReference type="Pfam" id="PF03461">
    <property type="entry name" value="TRCF"/>
    <property type="match status" value="1"/>
</dbReference>
<dbReference type="InterPro" id="IPR027417">
    <property type="entry name" value="P-loop_NTPase"/>
</dbReference>
<accession>A0A6J6FRS5</accession>
<dbReference type="PANTHER" id="PTHR47964:SF1">
    <property type="entry name" value="ATP-DEPENDENT DNA HELICASE HOMOLOG RECG, CHLOROPLASTIC"/>
    <property type="match status" value="1"/>
</dbReference>
<evidence type="ECO:0000313" key="4">
    <source>
        <dbReference type="EMBL" id="CAB4587238.1"/>
    </source>
</evidence>
<feature type="domain" description="Helicase C-terminal" evidence="3">
    <location>
        <begin position="1"/>
        <end position="107"/>
    </location>
</feature>
<evidence type="ECO:0000256" key="2">
    <source>
        <dbReference type="ARBA" id="ARBA00022806"/>
    </source>
</evidence>
<dbReference type="SMART" id="SM00982">
    <property type="entry name" value="TRCF"/>
    <property type="match status" value="1"/>
</dbReference>
<gene>
    <name evidence="4" type="ORF">UFOPK1755_00901</name>
</gene>
<dbReference type="GO" id="GO:0006281">
    <property type="term" value="P:DNA repair"/>
    <property type="evidence" value="ECO:0007669"/>
    <property type="project" value="InterPro"/>
</dbReference>
<reference evidence="4" key="1">
    <citation type="submission" date="2020-05" db="EMBL/GenBank/DDBJ databases">
        <authorList>
            <person name="Chiriac C."/>
            <person name="Salcher M."/>
            <person name="Ghai R."/>
            <person name="Kavagutti S V."/>
        </authorList>
    </citation>
    <scope>NUCLEOTIDE SEQUENCE</scope>
</reference>
<name>A0A6J6FRS5_9ZZZZ</name>